<dbReference type="InterPro" id="IPR024524">
    <property type="entry name" value="DUF3800"/>
</dbReference>
<evidence type="ECO:0000313" key="2">
    <source>
        <dbReference type="EMBL" id="CAD6495055.1"/>
    </source>
</evidence>
<comment type="caution">
    <text evidence="1">The sequence shown here is derived from an EMBL/GenBank/DDBJ whole genome shotgun (WGS) entry which is preliminary data.</text>
</comment>
<reference evidence="1" key="1">
    <citation type="submission" date="2020-10" db="EMBL/GenBank/DDBJ databases">
        <authorList>
            <person name="Hahn C.J."/>
            <person name="Laso-Perez R."/>
            <person name="Vulcano F."/>
            <person name="Vaziourakis K.-M."/>
            <person name="Stokke R."/>
            <person name="Steen I.H."/>
            <person name="Teske A."/>
            <person name="Boetius A."/>
            <person name="Liebeke M."/>
            <person name="Amann R."/>
            <person name="Knittel K."/>
        </authorList>
    </citation>
    <scope>NUCLEOTIDE SEQUENCE</scope>
    <source>
        <strain evidence="2">Gfbio:e3339647-f889-4370-9287-4fb5cb688e4c:AG392D22_GoMArc1</strain>
        <strain evidence="1">Gfbio:e3339647-f889-4370-9287-4fb5cb688e4c:AG394J04_GoMArc1</strain>
    </source>
</reference>
<name>A0A811TBY4_9EURY</name>
<dbReference type="Proteomes" id="UP000634805">
    <property type="component" value="Unassembled WGS sequence"/>
</dbReference>
<gene>
    <name evidence="2" type="ORF">EMLJLAPB_01145</name>
    <name evidence="1" type="ORF">FFODKBPE_00581</name>
</gene>
<proteinExistence type="predicted"/>
<accession>A0A811TBY4</accession>
<evidence type="ECO:0008006" key="4">
    <source>
        <dbReference type="Google" id="ProtNLM"/>
    </source>
</evidence>
<evidence type="ECO:0000313" key="1">
    <source>
        <dbReference type="EMBL" id="CAD6493861.1"/>
    </source>
</evidence>
<organism evidence="1 3">
    <name type="scientific">Candidatus Argoarchaeum ethanivorans</name>
    <dbReference type="NCBI Taxonomy" id="2608793"/>
    <lineage>
        <taxon>Archaea</taxon>
        <taxon>Methanobacteriati</taxon>
        <taxon>Methanobacteriota</taxon>
        <taxon>Stenosarchaea group</taxon>
        <taxon>Methanomicrobia</taxon>
        <taxon>Methanosarcinales</taxon>
        <taxon>Methanosarcinales incertae sedis</taxon>
        <taxon>GOM Arc I cluster</taxon>
        <taxon>Candidatus Argoarchaeum</taxon>
    </lineage>
</organism>
<dbReference type="Pfam" id="PF12686">
    <property type="entry name" value="DUF3800"/>
    <property type="match status" value="1"/>
</dbReference>
<sequence length="209" mass="24863">MYIYLDESGDLGFNRQSSKHYVIAVLATRDPKTIENALKRYRRKIKRAPSKRNRKLGEFKFNKAPDNVKIGILDIISSKNVELGYVHVEKARVYQRLREKKNEFYAYMCRVLLDKFLIETPDPKIDLIVDRQFAKKHRENFNQHLGWKITELLDGLKVLNITHRDSHQEPCLQAVDFVCGAVYRCYNQHDPKYFEMVKNRCIVTHEMWK</sequence>
<dbReference type="AlphaFoldDB" id="A0A811TBY4"/>
<protein>
    <recommendedName>
        <fullName evidence="4">DUF3800 domain-containing protein</fullName>
    </recommendedName>
</protein>
<dbReference type="EMBL" id="CAJHIP010000034">
    <property type="protein sequence ID" value="CAD6493861.1"/>
    <property type="molecule type" value="Genomic_DNA"/>
</dbReference>
<dbReference type="Proteomes" id="UP000603056">
    <property type="component" value="Unassembled WGS sequence"/>
</dbReference>
<dbReference type="EMBL" id="CAJHIS010000052">
    <property type="protein sequence ID" value="CAD6495055.1"/>
    <property type="molecule type" value="Genomic_DNA"/>
</dbReference>
<evidence type="ECO:0000313" key="3">
    <source>
        <dbReference type="Proteomes" id="UP000603056"/>
    </source>
</evidence>